<evidence type="ECO:0000313" key="1">
    <source>
        <dbReference type="EMBL" id="CAF1123896.1"/>
    </source>
</evidence>
<dbReference type="EMBL" id="CAJNOC010009031">
    <property type="protein sequence ID" value="CAF1123896.1"/>
    <property type="molecule type" value="Genomic_DNA"/>
</dbReference>
<proteinExistence type="predicted"/>
<name>A0A814QTA9_9BILA</name>
<comment type="caution">
    <text evidence="1">The sequence shown here is derived from an EMBL/GenBank/DDBJ whole genome shotgun (WGS) entry which is preliminary data.</text>
</comment>
<evidence type="ECO:0000313" key="2">
    <source>
        <dbReference type="Proteomes" id="UP000663879"/>
    </source>
</evidence>
<feature type="non-terminal residue" evidence="1">
    <location>
        <position position="48"/>
    </location>
</feature>
<gene>
    <name evidence="1" type="ORF">OXX778_LOCUS22165</name>
</gene>
<protein>
    <submittedName>
        <fullName evidence="1">Uncharacterized protein</fullName>
    </submittedName>
</protein>
<dbReference type="Proteomes" id="UP000663879">
    <property type="component" value="Unassembled WGS sequence"/>
</dbReference>
<keyword evidence="2" id="KW-1185">Reference proteome</keyword>
<organism evidence="1 2">
    <name type="scientific">Brachionus calyciflorus</name>
    <dbReference type="NCBI Taxonomy" id="104777"/>
    <lineage>
        <taxon>Eukaryota</taxon>
        <taxon>Metazoa</taxon>
        <taxon>Spiralia</taxon>
        <taxon>Gnathifera</taxon>
        <taxon>Rotifera</taxon>
        <taxon>Eurotatoria</taxon>
        <taxon>Monogononta</taxon>
        <taxon>Pseudotrocha</taxon>
        <taxon>Ploima</taxon>
        <taxon>Brachionidae</taxon>
        <taxon>Brachionus</taxon>
    </lineage>
</organism>
<accession>A0A814QTA9</accession>
<sequence length="48" mass="5610">MTKDYLKDHLDLVLEFCTPIRANPISSKQLGILINRNDLVIYDLFDLM</sequence>
<dbReference type="AlphaFoldDB" id="A0A814QTA9"/>
<reference evidence="1" key="1">
    <citation type="submission" date="2021-02" db="EMBL/GenBank/DDBJ databases">
        <authorList>
            <person name="Nowell W R."/>
        </authorList>
    </citation>
    <scope>NUCLEOTIDE SEQUENCE</scope>
    <source>
        <strain evidence="1">Ploen Becks lab</strain>
    </source>
</reference>